<sequence>MQTKTTDSKGRITLGDRFANRTVIIEEVDDTEVRVTLARIIPEREAWLYENREAKEAVSRGIEQAKQRRFAKGPDLAGDAKLADQIEDEG</sequence>
<proteinExistence type="predicted"/>
<protein>
    <submittedName>
        <fullName evidence="1">Uncharacterized protein</fullName>
    </submittedName>
</protein>
<dbReference type="RefSeq" id="WP_425344673.1">
    <property type="nucleotide sequence ID" value="NZ_JBGUBD010000003.1"/>
</dbReference>
<organism evidence="1 2">
    <name type="scientific">Natronomicrosphaera hydrolytica</name>
    <dbReference type="NCBI Taxonomy" id="3242702"/>
    <lineage>
        <taxon>Bacteria</taxon>
        <taxon>Pseudomonadati</taxon>
        <taxon>Planctomycetota</taxon>
        <taxon>Phycisphaerae</taxon>
        <taxon>Phycisphaerales</taxon>
        <taxon>Phycisphaeraceae</taxon>
        <taxon>Natronomicrosphaera</taxon>
    </lineage>
</organism>
<comment type="caution">
    <text evidence="1">The sequence shown here is derived from an EMBL/GenBank/DDBJ whole genome shotgun (WGS) entry which is preliminary data.</text>
</comment>
<keyword evidence="2" id="KW-1185">Reference proteome</keyword>
<dbReference type="Proteomes" id="UP001575105">
    <property type="component" value="Unassembled WGS sequence"/>
</dbReference>
<name>A0ABV4U4J5_9BACT</name>
<accession>A0ABV4U4J5</accession>
<dbReference type="EMBL" id="JBGUBD010000003">
    <property type="protein sequence ID" value="MFA9477747.1"/>
    <property type="molecule type" value="Genomic_DNA"/>
</dbReference>
<evidence type="ECO:0000313" key="2">
    <source>
        <dbReference type="Proteomes" id="UP001575105"/>
    </source>
</evidence>
<reference evidence="1 2" key="1">
    <citation type="submission" date="2024-08" db="EMBL/GenBank/DDBJ databases">
        <title>Whole-genome sequencing of halo(alkali)philic microorganisms from hypersaline lakes.</title>
        <authorList>
            <person name="Sorokin D.Y."/>
            <person name="Merkel A.Y."/>
            <person name="Messina E."/>
            <person name="Yakimov M."/>
        </authorList>
    </citation>
    <scope>NUCLEOTIDE SEQUENCE [LARGE SCALE GENOMIC DNA]</scope>
    <source>
        <strain evidence="1 2">AB-hyl4</strain>
    </source>
</reference>
<gene>
    <name evidence="1" type="ORF">ACERK3_05500</name>
</gene>
<evidence type="ECO:0000313" key="1">
    <source>
        <dbReference type="EMBL" id="MFA9477747.1"/>
    </source>
</evidence>